<comment type="caution">
    <text evidence="1">The sequence shown here is derived from an EMBL/GenBank/DDBJ whole genome shotgun (WGS) entry which is preliminary data.</text>
</comment>
<protein>
    <recommendedName>
        <fullName evidence="3">UTRA domain-containing protein</fullName>
    </recommendedName>
</protein>
<evidence type="ECO:0008006" key="3">
    <source>
        <dbReference type="Google" id="ProtNLM"/>
    </source>
</evidence>
<keyword evidence="2" id="KW-1185">Reference proteome</keyword>
<dbReference type="Proteomes" id="UP000542811">
    <property type="component" value="Unassembled WGS sequence"/>
</dbReference>
<dbReference type="EMBL" id="JACHXX010000016">
    <property type="protein sequence ID" value="MBB3166386.1"/>
    <property type="molecule type" value="Genomic_DNA"/>
</dbReference>
<organism evidence="1 2">
    <name type="scientific">Rhizobium laguerreae</name>
    <dbReference type="NCBI Taxonomy" id="1076926"/>
    <lineage>
        <taxon>Bacteria</taxon>
        <taxon>Pseudomonadati</taxon>
        <taxon>Pseudomonadota</taxon>
        <taxon>Alphaproteobacteria</taxon>
        <taxon>Hyphomicrobiales</taxon>
        <taxon>Rhizobiaceae</taxon>
        <taxon>Rhizobium/Agrobacterium group</taxon>
        <taxon>Rhizobium</taxon>
    </lineage>
</organism>
<gene>
    <name evidence="1" type="ORF">FHS25_006903</name>
</gene>
<accession>A0ABR6GJB3</accession>
<evidence type="ECO:0000313" key="2">
    <source>
        <dbReference type="Proteomes" id="UP000542811"/>
    </source>
</evidence>
<name>A0ABR6GJB3_9HYPH</name>
<proteinExistence type="predicted"/>
<reference evidence="1 2" key="1">
    <citation type="submission" date="2020-08" db="EMBL/GenBank/DDBJ databases">
        <title>Genomic Encyclopedia of Type Strains, Phase III (KMG-III): the genomes of soil and plant-associated and newly described type strains.</title>
        <authorList>
            <person name="Whitman W."/>
        </authorList>
    </citation>
    <scope>NUCLEOTIDE SEQUENCE [LARGE SCALE GENOMIC DNA]</scope>
    <source>
        <strain evidence="1 2">CECT 8280</strain>
    </source>
</reference>
<sequence length="100" mass="11401">MAARFLEPEGVRDFGQRERETCNLVDLPLRSTRRWHGTDLLHQPEEIGLTALADDLPVDHDIKVHVLDGDPPSGRLYFEERAFVCATHRVPRGDLLTLDD</sequence>
<evidence type="ECO:0000313" key="1">
    <source>
        <dbReference type="EMBL" id="MBB3166386.1"/>
    </source>
</evidence>